<feature type="domain" description="HTH araC/xylS-type" evidence="4">
    <location>
        <begin position="180"/>
        <end position="265"/>
    </location>
</feature>
<proteinExistence type="predicted"/>
<dbReference type="Proteomes" id="UP000273778">
    <property type="component" value="Chromosome"/>
</dbReference>
<dbReference type="EMBL" id="RKKB01000002">
    <property type="protein sequence ID" value="RPA33105.1"/>
    <property type="molecule type" value="Genomic_DNA"/>
</dbReference>
<gene>
    <name evidence="6" type="ORF">EGC77_07025</name>
    <name evidence="5" type="ORF">EGC80_09315</name>
</gene>
<dbReference type="InterPro" id="IPR018060">
    <property type="entry name" value="HTH_AraC"/>
</dbReference>
<dbReference type="Pfam" id="PF20240">
    <property type="entry name" value="DUF6597"/>
    <property type="match status" value="1"/>
</dbReference>
<dbReference type="InterPro" id="IPR050204">
    <property type="entry name" value="AraC_XylS_family_regulators"/>
</dbReference>
<accession>A0A3N4E4G2</accession>
<evidence type="ECO:0000313" key="6">
    <source>
        <dbReference type="EMBL" id="RPA33105.1"/>
    </source>
</evidence>
<evidence type="ECO:0000256" key="2">
    <source>
        <dbReference type="ARBA" id="ARBA00023125"/>
    </source>
</evidence>
<evidence type="ECO:0000256" key="1">
    <source>
        <dbReference type="ARBA" id="ARBA00023015"/>
    </source>
</evidence>
<reference evidence="5 7" key="1">
    <citation type="submission" date="2018-11" db="EMBL/GenBank/DDBJ databases">
        <title>Shewanella sp. M2.</title>
        <authorList>
            <person name="Hwang Y.J."/>
            <person name="Hwang C.Y."/>
        </authorList>
    </citation>
    <scope>NUCLEOTIDE SEQUENCE [LARGE SCALE GENOMIC DNA]</scope>
    <source>
        <strain evidence="5 7">M2</strain>
    </source>
</reference>
<organism evidence="6 8">
    <name type="scientific">Shewanella psychromarinicola</name>
    <dbReference type="NCBI Taxonomy" id="2487742"/>
    <lineage>
        <taxon>Bacteria</taxon>
        <taxon>Pseudomonadati</taxon>
        <taxon>Pseudomonadota</taxon>
        <taxon>Gammaproteobacteria</taxon>
        <taxon>Alteromonadales</taxon>
        <taxon>Shewanellaceae</taxon>
        <taxon>Shewanella</taxon>
    </lineage>
</organism>
<dbReference type="PROSITE" id="PS01124">
    <property type="entry name" value="HTH_ARAC_FAMILY_2"/>
    <property type="match status" value="1"/>
</dbReference>
<keyword evidence="1" id="KW-0805">Transcription regulation</keyword>
<name>A0A3N4E4G2_9GAMM</name>
<dbReference type="Pfam" id="PF12833">
    <property type="entry name" value="HTH_18"/>
    <property type="match status" value="1"/>
</dbReference>
<dbReference type="OrthoDB" id="6592899at2"/>
<evidence type="ECO:0000259" key="4">
    <source>
        <dbReference type="PROSITE" id="PS01124"/>
    </source>
</evidence>
<dbReference type="InterPro" id="IPR046532">
    <property type="entry name" value="DUF6597"/>
</dbReference>
<dbReference type="Gene3D" id="1.10.10.60">
    <property type="entry name" value="Homeodomain-like"/>
    <property type="match status" value="1"/>
</dbReference>
<evidence type="ECO:0000313" key="5">
    <source>
        <dbReference type="EMBL" id="AZG35097.1"/>
    </source>
</evidence>
<reference evidence="8" key="2">
    <citation type="submission" date="2018-11" db="EMBL/GenBank/DDBJ databases">
        <title>Shewanella sp. R106.</title>
        <authorList>
            <person name="Hwang Y.J."/>
            <person name="Hwang C.Y."/>
        </authorList>
    </citation>
    <scope>NUCLEOTIDE SEQUENCE [LARGE SCALE GENOMIC DNA]</scope>
    <source>
        <strain evidence="8">R106</strain>
    </source>
</reference>
<dbReference type="GO" id="GO:0043565">
    <property type="term" value="F:sequence-specific DNA binding"/>
    <property type="evidence" value="ECO:0007669"/>
    <property type="project" value="InterPro"/>
</dbReference>
<protein>
    <submittedName>
        <fullName evidence="6">AraC family transcriptional regulator</fullName>
    </submittedName>
</protein>
<reference evidence="6" key="3">
    <citation type="submission" date="2018-11" db="EMBL/GenBank/DDBJ databases">
        <authorList>
            <person name="Hwang Y.J."/>
            <person name="Hwang C.Y."/>
        </authorList>
    </citation>
    <scope>NUCLEOTIDE SEQUENCE</scope>
    <source>
        <strain evidence="6">R106</strain>
    </source>
</reference>
<dbReference type="InterPro" id="IPR009057">
    <property type="entry name" value="Homeodomain-like_sf"/>
</dbReference>
<dbReference type="Proteomes" id="UP000278855">
    <property type="component" value="Unassembled WGS sequence"/>
</dbReference>
<evidence type="ECO:0000313" key="8">
    <source>
        <dbReference type="Proteomes" id="UP000278855"/>
    </source>
</evidence>
<evidence type="ECO:0000313" key="7">
    <source>
        <dbReference type="Proteomes" id="UP000273778"/>
    </source>
</evidence>
<dbReference type="RefSeq" id="WP_124012350.1">
    <property type="nucleotide sequence ID" value="NZ_CP034073.1"/>
</dbReference>
<sequence length="281" mass="32065">MIHWLQPSKSADVAKYVECYWLIEKETDSTRYQYPKLNPDPCAHLIISPSKQTYQYDLNPGLASGEGSHWLFPHKQTFQLDHSKPFVHLGIKFHVGALYSLGRFSGKEPMLDNVKAINLSAQFDDQPLNENTLIELARHQADQCCDQLDSLLLPWLANATEDQHCKITQKALHVLDSAIISALGKQLFCSQRTLERSFLRVTGLTLKQCQSMNKLEAMLEYLYQRDSQEIDWVAVAFKFGFSDQPHLIRHLKKQLGLTPKTYEKERGLTIDAYGGVNSSPK</sequence>
<dbReference type="EMBL" id="CP034073">
    <property type="protein sequence ID" value="AZG35097.1"/>
    <property type="molecule type" value="Genomic_DNA"/>
</dbReference>
<dbReference type="PANTHER" id="PTHR46796:SF13">
    <property type="entry name" value="HTH-TYPE TRANSCRIPTIONAL ACTIVATOR RHAS"/>
    <property type="match status" value="1"/>
</dbReference>
<dbReference type="PANTHER" id="PTHR46796">
    <property type="entry name" value="HTH-TYPE TRANSCRIPTIONAL ACTIVATOR RHAS-RELATED"/>
    <property type="match status" value="1"/>
</dbReference>
<keyword evidence="2" id="KW-0238">DNA-binding</keyword>
<keyword evidence="3" id="KW-0804">Transcription</keyword>
<keyword evidence="7" id="KW-1185">Reference proteome</keyword>
<dbReference type="GO" id="GO:0003700">
    <property type="term" value="F:DNA-binding transcription factor activity"/>
    <property type="evidence" value="ECO:0007669"/>
    <property type="project" value="InterPro"/>
</dbReference>
<dbReference type="AlphaFoldDB" id="A0A3N4E4G2"/>
<evidence type="ECO:0000256" key="3">
    <source>
        <dbReference type="ARBA" id="ARBA00023163"/>
    </source>
</evidence>
<dbReference type="SMART" id="SM00342">
    <property type="entry name" value="HTH_ARAC"/>
    <property type="match status" value="1"/>
</dbReference>
<dbReference type="KEGG" id="spsr:EGC80_09315"/>
<dbReference type="SUPFAM" id="SSF46689">
    <property type="entry name" value="Homeodomain-like"/>
    <property type="match status" value="1"/>
</dbReference>